<dbReference type="AlphaFoldDB" id="A0A318U5R6"/>
<evidence type="ECO:0000256" key="7">
    <source>
        <dbReference type="ARBA" id="ARBA00023136"/>
    </source>
</evidence>
<feature type="transmembrane region" description="Helical" evidence="8">
    <location>
        <begin position="216"/>
        <end position="242"/>
    </location>
</feature>
<keyword evidence="3" id="KW-0813">Transport</keyword>
<evidence type="ECO:0000256" key="1">
    <source>
        <dbReference type="ARBA" id="ARBA00004651"/>
    </source>
</evidence>
<dbReference type="CDD" id="cd17324">
    <property type="entry name" value="MFS_NepI_like"/>
    <property type="match status" value="1"/>
</dbReference>
<evidence type="ECO:0000313" key="11">
    <source>
        <dbReference type="Proteomes" id="UP000247416"/>
    </source>
</evidence>
<evidence type="ECO:0000256" key="3">
    <source>
        <dbReference type="ARBA" id="ARBA00022448"/>
    </source>
</evidence>
<keyword evidence="5 8" id="KW-0812">Transmembrane</keyword>
<dbReference type="GO" id="GO:0005886">
    <property type="term" value="C:plasma membrane"/>
    <property type="evidence" value="ECO:0007669"/>
    <property type="project" value="UniProtKB-SubCell"/>
</dbReference>
<evidence type="ECO:0000256" key="8">
    <source>
        <dbReference type="SAM" id="Phobius"/>
    </source>
</evidence>
<keyword evidence="7 8" id="KW-0472">Membrane</keyword>
<accession>A0A318U5R6</accession>
<dbReference type="RefSeq" id="WP_107933234.1">
    <property type="nucleotide sequence ID" value="NZ_CP085009.1"/>
</dbReference>
<comment type="subcellular location">
    <subcellularLocation>
        <location evidence="1">Cell membrane</location>
        <topology evidence="1">Multi-pass membrane protein</topology>
    </subcellularLocation>
</comment>
<organism evidence="10 11">
    <name type="scientific">Ureibacillus chungkukjangi</name>
    <dbReference type="NCBI Taxonomy" id="1202712"/>
    <lineage>
        <taxon>Bacteria</taxon>
        <taxon>Bacillati</taxon>
        <taxon>Bacillota</taxon>
        <taxon>Bacilli</taxon>
        <taxon>Bacillales</taxon>
        <taxon>Caryophanaceae</taxon>
        <taxon>Ureibacillus</taxon>
    </lineage>
</organism>
<dbReference type="GO" id="GO:0022857">
    <property type="term" value="F:transmembrane transporter activity"/>
    <property type="evidence" value="ECO:0007669"/>
    <property type="project" value="InterPro"/>
</dbReference>
<dbReference type="InterPro" id="IPR036259">
    <property type="entry name" value="MFS_trans_sf"/>
</dbReference>
<dbReference type="EMBL" id="QJTJ01000005">
    <property type="protein sequence ID" value="PYF07259.1"/>
    <property type="molecule type" value="Genomic_DNA"/>
</dbReference>
<proteinExistence type="inferred from homology"/>
<dbReference type="PROSITE" id="PS50850">
    <property type="entry name" value="MFS"/>
    <property type="match status" value="1"/>
</dbReference>
<dbReference type="PANTHER" id="PTHR43271:SF2">
    <property type="entry name" value="BLL2771 PROTEIN"/>
    <property type="match status" value="1"/>
</dbReference>
<dbReference type="InterPro" id="IPR011701">
    <property type="entry name" value="MFS"/>
</dbReference>
<feature type="transmembrane region" description="Helical" evidence="8">
    <location>
        <begin position="138"/>
        <end position="160"/>
    </location>
</feature>
<evidence type="ECO:0000259" key="9">
    <source>
        <dbReference type="PROSITE" id="PS50850"/>
    </source>
</evidence>
<feature type="transmembrane region" description="Helical" evidence="8">
    <location>
        <begin position="340"/>
        <end position="362"/>
    </location>
</feature>
<dbReference type="Proteomes" id="UP000247416">
    <property type="component" value="Unassembled WGS sequence"/>
</dbReference>
<keyword evidence="6 8" id="KW-1133">Transmembrane helix</keyword>
<feature type="transmembrane region" description="Helical" evidence="8">
    <location>
        <begin position="285"/>
        <end position="301"/>
    </location>
</feature>
<reference evidence="10 11" key="1">
    <citation type="submission" date="2018-06" db="EMBL/GenBank/DDBJ databases">
        <title>Genomic Encyclopedia of Archaeal and Bacterial Type Strains, Phase II (KMG-II): from individual species to whole genera.</title>
        <authorList>
            <person name="Goeker M."/>
        </authorList>
    </citation>
    <scope>NUCLEOTIDE SEQUENCE [LARGE SCALE GENOMIC DNA]</scope>
    <source>
        <strain evidence="10 11">KACC 16626</strain>
    </source>
</reference>
<protein>
    <submittedName>
        <fullName evidence="10">Multidrug resistance protein</fullName>
    </submittedName>
</protein>
<name>A0A318U5R6_9BACL</name>
<feature type="transmembrane region" description="Helical" evidence="8">
    <location>
        <begin position="105"/>
        <end position="126"/>
    </location>
</feature>
<evidence type="ECO:0000313" key="10">
    <source>
        <dbReference type="EMBL" id="PYF07259.1"/>
    </source>
</evidence>
<keyword evidence="11" id="KW-1185">Reference proteome</keyword>
<dbReference type="InterPro" id="IPR020846">
    <property type="entry name" value="MFS_dom"/>
</dbReference>
<keyword evidence="4" id="KW-1003">Cell membrane</keyword>
<feature type="transmembrane region" description="Helical" evidence="8">
    <location>
        <begin position="166"/>
        <end position="188"/>
    </location>
</feature>
<evidence type="ECO:0000256" key="2">
    <source>
        <dbReference type="ARBA" id="ARBA00008335"/>
    </source>
</evidence>
<dbReference type="Gene3D" id="1.20.1250.20">
    <property type="entry name" value="MFS general substrate transporter like domains"/>
    <property type="match status" value="1"/>
</dbReference>
<feature type="transmembrane region" description="Helical" evidence="8">
    <location>
        <begin position="12"/>
        <end position="31"/>
    </location>
</feature>
<feature type="transmembrane region" description="Helical" evidence="8">
    <location>
        <begin position="254"/>
        <end position="273"/>
    </location>
</feature>
<dbReference type="PANTHER" id="PTHR43271">
    <property type="entry name" value="BLL2771 PROTEIN"/>
    <property type="match status" value="1"/>
</dbReference>
<feature type="domain" description="Major facilitator superfamily (MFS) profile" evidence="9">
    <location>
        <begin position="14"/>
        <end position="389"/>
    </location>
</feature>
<dbReference type="OrthoDB" id="9781156at2"/>
<sequence>MNDDNLKTVNYPLITFILTFAGLTILMSMYITIPLTATWISEFSINETKAIWLSSAFSLCYAFSSLIYGPLSDRFGRKVFLVYGITFLTIITILCGFVENYELLLILRILQAMGASAFVPISLVYIADVLPAEKRLKALGFVSSSFLIASVVAQVFSTLVQETFGWHYIFLLLGLFYIVTSILTIVYLPKDTRVKHENSILTNFINIKNLFINRSLCISFLISFMLLFSLIGMYTILGTYLAAKPLYFTDEQILIVRATGLIAVTTSLFANNITRKFGVVQSVKCSLLVASLSLFLMAISPNPILSILFSLFFIACIALLVPVNISLINKNSAAQRGTAILFNAFILFIGASFGPMLASQLMLHTNSLVSFVIFGFVLLLGYVGAFFFD</sequence>
<gene>
    <name evidence="10" type="ORF">BJ095_10549</name>
</gene>
<comment type="similarity">
    <text evidence="2">Belongs to the major facilitator superfamily.</text>
</comment>
<evidence type="ECO:0000256" key="5">
    <source>
        <dbReference type="ARBA" id="ARBA00022692"/>
    </source>
</evidence>
<feature type="transmembrane region" description="Helical" evidence="8">
    <location>
        <begin position="307"/>
        <end position="328"/>
    </location>
</feature>
<feature type="transmembrane region" description="Helical" evidence="8">
    <location>
        <begin position="51"/>
        <end position="68"/>
    </location>
</feature>
<feature type="transmembrane region" description="Helical" evidence="8">
    <location>
        <begin position="368"/>
        <end position="388"/>
    </location>
</feature>
<dbReference type="Pfam" id="PF07690">
    <property type="entry name" value="MFS_1"/>
    <property type="match status" value="1"/>
</dbReference>
<evidence type="ECO:0000256" key="4">
    <source>
        <dbReference type="ARBA" id="ARBA00022475"/>
    </source>
</evidence>
<evidence type="ECO:0000256" key="6">
    <source>
        <dbReference type="ARBA" id="ARBA00022989"/>
    </source>
</evidence>
<dbReference type="SUPFAM" id="SSF103473">
    <property type="entry name" value="MFS general substrate transporter"/>
    <property type="match status" value="1"/>
</dbReference>
<feature type="transmembrane region" description="Helical" evidence="8">
    <location>
        <begin position="80"/>
        <end position="99"/>
    </location>
</feature>
<comment type="caution">
    <text evidence="10">The sequence shown here is derived from an EMBL/GenBank/DDBJ whole genome shotgun (WGS) entry which is preliminary data.</text>
</comment>